<feature type="domain" description="FYVE-type" evidence="15">
    <location>
        <begin position="1383"/>
        <end position="1443"/>
    </location>
</feature>
<feature type="compositionally biased region" description="Basic and acidic residues" evidence="14">
    <location>
        <begin position="713"/>
        <end position="730"/>
    </location>
</feature>
<dbReference type="PANTHER" id="PTHR10807:SF75">
    <property type="entry name" value="PHOSPHATIDYLINOSITOL-3-PHOSPHATE PHOSPHATASE"/>
    <property type="match status" value="1"/>
</dbReference>
<dbReference type="PROSITE" id="PS51339">
    <property type="entry name" value="PPASE_MYOTUBULARIN"/>
    <property type="match status" value="1"/>
</dbReference>
<feature type="region of interest" description="Disordered" evidence="14">
    <location>
        <begin position="1007"/>
        <end position="1027"/>
    </location>
</feature>
<feature type="compositionally biased region" description="Low complexity" evidence="14">
    <location>
        <begin position="963"/>
        <end position="982"/>
    </location>
</feature>
<dbReference type="Gene3D" id="3.30.40.10">
    <property type="entry name" value="Zinc/RING finger domain, C3HC4 (zinc finger)"/>
    <property type="match status" value="1"/>
</dbReference>
<evidence type="ECO:0000256" key="14">
    <source>
        <dbReference type="SAM" id="MobiDB-lite"/>
    </source>
</evidence>
<dbReference type="Proteomes" id="UP000271974">
    <property type="component" value="Unassembled WGS sequence"/>
</dbReference>
<feature type="binding site" evidence="12">
    <location>
        <begin position="514"/>
        <end position="520"/>
    </location>
    <ligand>
        <name>substrate</name>
    </ligand>
</feature>
<dbReference type="InterPro" id="IPR003595">
    <property type="entry name" value="Tyr_Pase_cat"/>
</dbReference>
<dbReference type="EC" id="3.1.3.95" evidence="3"/>
<evidence type="ECO:0000256" key="12">
    <source>
        <dbReference type="PIRSR" id="PIRSR630564-2"/>
    </source>
</evidence>
<dbReference type="GO" id="GO:0004438">
    <property type="term" value="F:phosphatidylinositol-3-phosphate phosphatase activity"/>
    <property type="evidence" value="ECO:0007669"/>
    <property type="project" value="TreeGrafter"/>
</dbReference>
<keyword evidence="8" id="KW-0443">Lipid metabolism</keyword>
<dbReference type="GO" id="GO:0019903">
    <property type="term" value="F:protein phosphatase binding"/>
    <property type="evidence" value="ECO:0007669"/>
    <property type="project" value="TreeGrafter"/>
</dbReference>
<dbReference type="CDD" id="cd14507">
    <property type="entry name" value="PTP-MTM-like"/>
    <property type="match status" value="1"/>
</dbReference>
<feature type="compositionally biased region" description="Polar residues" evidence="14">
    <location>
        <begin position="1179"/>
        <end position="1189"/>
    </location>
</feature>
<protein>
    <recommendedName>
        <fullName evidence="3">phosphatidylinositol-3,5-bisphosphate 3-phosphatase</fullName>
        <ecNumber evidence="3">3.1.3.95</ecNumber>
    </recommendedName>
    <alternativeName>
        <fullName evidence="10">Phosphatidylinositol-3,5-bisphosphate 3-phosphatase</fullName>
    </alternativeName>
</protein>
<dbReference type="CDD" id="cd15733">
    <property type="entry name" value="FYVE_MTMR4"/>
    <property type="match status" value="1"/>
</dbReference>
<feature type="compositionally biased region" description="Polar residues" evidence="14">
    <location>
        <begin position="1099"/>
        <end position="1108"/>
    </location>
</feature>
<dbReference type="SUPFAM" id="SSF52799">
    <property type="entry name" value="(Phosphotyrosine protein) phosphatases II"/>
    <property type="match status" value="1"/>
</dbReference>
<evidence type="ECO:0000259" key="16">
    <source>
        <dbReference type="PROSITE" id="PS51339"/>
    </source>
</evidence>
<sequence>MRVDVSKRARKKVVAERKGEEDFKERACYVGTLHTELAILGACGCLRRLLVQILSDRATFLPSDWIVVKGAPTRVHWNMASEQRSMEVAELGPAPPFQKSNPNVQYPPLRTLIGEHALLLSKTTEGTAMVTNFRFFVYERRSFINVPLMMIGEVVVADAYCWLKVCCKDAATYSCTFATVEDCQACVGLLRERTGMPRHVKDIFAYRFHAMCKGKEGALTSTELEQVALCKPLSDTFKYSFGKEVIRLGFDTSKRKIWRMSQANESFDFCQTYPKLHIMPTAIDDAELKRSLDFRALKRFPSVVWRARNIGVVLIRSSQPMSSFLGLSYFSNHADVSLLEKIVEACHKEREALEEDHQQQSGRALLDSATPGGGSAGENEGGASQGSLVALEQTQAAGGHGASQGARPPGDIGKLAIVDCRSVATVWGNSFKGGGTEDEVVYKCSIIHLDLANIHAVRDSFVKLRTLCHSYAEGNYLKSLSGCMWLTYISALLRGANIVVDLMQVQHRPVLVHCSDGWDRTSQICSLSELMMDKYYRTHEGFQVLVEREWLHFGHKFAERGGHDTRCTDSNQMSPVFVQFLDCVYQLTLQYPAEFQFNEAYLVKLLQHSQACLFGTFLHNSEQEREQERNNDLLTASVWMLLQPDNSQFVNLLYKPTLEILTAKYTEHDVSLWKNVYMAGLSPWRHGSQADFHMDSSLHGSSGDEAGGVTRSKSMDDLGRSIGDTGRRSSDPMLSPNQESAAAVQEATGPAGGNAHNTSSSSAEILHYPDESSPSSSKLEDKDGPSTDSSVVQDQELTPESEHTSPSKTPVNETQGEDFHSANDEKPEQTSQTFHADADGVASSESAKDLAAKAQNLVPSSSSVLTGQDDVNDTSVGATQVEDSLAKLHVADTSPATLSDPSNSIQAISAPNSSHSVGSSSSPPRTILSVSCAPDMTNRNCSPHKDSASQSSALGKDLAVTMSVSPSSSSPPSLSSQSLQNGSSLLSERLALNNEIQLQQRLDRTSGNSVSVTSLGGTQDRFTQHSMPGGEATDTLDKLKAGAAALLNSSSKKTGVLTTSKSATAALPHSNGVNLCPSKALYSGSGATSASKHFHSGQYNQYAQNGSGEDTARPQAMTESTDTLVDQPLGVDIKHNGLASAKRVSKGGASFASSSSVSPASSYSPPSLLVASPQRRELSSTPESPQNLQSRRARAASGASRDLSVSPCNTCKGTWTDTGRLRNPSGGGEMAVRRWLGATVATSTTDISDSFVGKVGSKALALIERGPSMRQHLDVDSLTLFCDERQDLLAEVLSEKDRKILELEARLCQARDIIRAYRERQQQQCTSSSAHMNGHSAIMDELLITEAEGGELSSLGTVSNAASDASWEAIDDSEEKIVMWVPDSLVTHCAGCDSQFWMAKRKHHCRNCGKVFCWECSNFLAPVPHQHLNKPQRVCSRCHSSLLQLSPGASSDGRIPTLVADG</sequence>
<dbReference type="SMART" id="SM00064">
    <property type="entry name" value="FYVE"/>
    <property type="match status" value="1"/>
</dbReference>
<feature type="compositionally biased region" description="Low complexity" evidence="14">
    <location>
        <begin position="909"/>
        <end position="924"/>
    </location>
</feature>
<keyword evidence="7" id="KW-0862">Zinc</keyword>
<evidence type="ECO:0000256" key="3">
    <source>
        <dbReference type="ARBA" id="ARBA00012903"/>
    </source>
</evidence>
<dbReference type="OrthoDB" id="271628at2759"/>
<comment type="subcellular location">
    <subcellularLocation>
        <location evidence="1">Membrane</location>
    </subcellularLocation>
</comment>
<evidence type="ECO:0000313" key="18">
    <source>
        <dbReference type="Proteomes" id="UP000271974"/>
    </source>
</evidence>
<proteinExistence type="inferred from homology"/>
<evidence type="ECO:0000256" key="1">
    <source>
        <dbReference type="ARBA" id="ARBA00004370"/>
    </source>
</evidence>
<evidence type="ECO:0000313" key="17">
    <source>
        <dbReference type="EMBL" id="RUS70884.1"/>
    </source>
</evidence>
<feature type="region of interest" description="Disordered" evidence="14">
    <location>
        <begin position="892"/>
        <end position="982"/>
    </location>
</feature>
<evidence type="ECO:0000256" key="5">
    <source>
        <dbReference type="ARBA" id="ARBA00022771"/>
    </source>
</evidence>
<evidence type="ECO:0000256" key="11">
    <source>
        <dbReference type="PIRSR" id="PIRSR630564-1"/>
    </source>
</evidence>
<dbReference type="GO" id="GO:0010506">
    <property type="term" value="P:regulation of autophagy"/>
    <property type="evidence" value="ECO:0007669"/>
    <property type="project" value="TreeGrafter"/>
</dbReference>
<feature type="compositionally biased region" description="Polar residues" evidence="14">
    <location>
        <begin position="857"/>
        <end position="866"/>
    </location>
</feature>
<dbReference type="InterPro" id="IPR029021">
    <property type="entry name" value="Prot-tyrosine_phosphatase-like"/>
</dbReference>
<dbReference type="GO" id="GO:0052629">
    <property type="term" value="F:phosphatidylinositol-3,5-bisphosphate 3-phosphatase activity"/>
    <property type="evidence" value="ECO:0007669"/>
    <property type="project" value="UniProtKB-EC"/>
</dbReference>
<dbReference type="PANTHER" id="PTHR10807">
    <property type="entry name" value="MYOTUBULARIN-RELATED"/>
    <property type="match status" value="1"/>
</dbReference>
<feature type="region of interest" description="Disordered" evidence="14">
    <location>
        <begin position="1099"/>
        <end position="1129"/>
    </location>
</feature>
<evidence type="ECO:0000256" key="4">
    <source>
        <dbReference type="ARBA" id="ARBA00022723"/>
    </source>
</evidence>
<dbReference type="SUPFAM" id="SSF50729">
    <property type="entry name" value="PH domain-like"/>
    <property type="match status" value="1"/>
</dbReference>
<feature type="compositionally biased region" description="Gly residues" evidence="14">
    <location>
        <begin position="371"/>
        <end position="384"/>
    </location>
</feature>
<evidence type="ECO:0000259" key="15">
    <source>
        <dbReference type="PROSITE" id="PS50178"/>
    </source>
</evidence>
<keyword evidence="6" id="KW-0378">Hydrolase</keyword>
<organism evidence="17 18">
    <name type="scientific">Elysia chlorotica</name>
    <name type="common">Eastern emerald elysia</name>
    <name type="synonym">Sea slug</name>
    <dbReference type="NCBI Taxonomy" id="188477"/>
    <lineage>
        <taxon>Eukaryota</taxon>
        <taxon>Metazoa</taxon>
        <taxon>Spiralia</taxon>
        <taxon>Lophotrochozoa</taxon>
        <taxon>Mollusca</taxon>
        <taxon>Gastropoda</taxon>
        <taxon>Heterobranchia</taxon>
        <taxon>Euthyneura</taxon>
        <taxon>Panpulmonata</taxon>
        <taxon>Sacoglossa</taxon>
        <taxon>Placobranchoidea</taxon>
        <taxon>Plakobranchidae</taxon>
        <taxon>Elysia</taxon>
    </lineage>
</organism>
<feature type="region of interest" description="Disordered" evidence="14">
    <location>
        <begin position="695"/>
        <end position="877"/>
    </location>
</feature>
<feature type="region of interest" description="Disordered" evidence="14">
    <location>
        <begin position="1149"/>
        <end position="1205"/>
    </location>
</feature>
<dbReference type="InterPro" id="IPR017455">
    <property type="entry name" value="Znf_FYVE-rel"/>
</dbReference>
<keyword evidence="18" id="KW-1185">Reference proteome</keyword>
<dbReference type="InterPro" id="IPR010569">
    <property type="entry name" value="Myotubularin-like_Pase_dom"/>
</dbReference>
<feature type="compositionally biased region" description="Polar residues" evidence="14">
    <location>
        <begin position="1007"/>
        <end position="1026"/>
    </location>
</feature>
<feature type="binding site" evidence="12">
    <location>
        <begin position="453"/>
        <end position="454"/>
    </location>
    <ligand>
        <name>substrate</name>
    </ligand>
</feature>
<dbReference type="InterPro" id="IPR000306">
    <property type="entry name" value="Znf_FYVE"/>
</dbReference>
<feature type="domain" description="Myotubularin phosphatase" evidence="16">
    <location>
        <begin position="235"/>
        <end position="677"/>
    </location>
</feature>
<feature type="binding site" evidence="12">
    <location>
        <begin position="429"/>
        <end position="432"/>
    </location>
    <ligand>
        <name>substrate</name>
    </ligand>
</feature>
<dbReference type="SUPFAM" id="SSF57903">
    <property type="entry name" value="FYVE/PHD zinc finger"/>
    <property type="match status" value="1"/>
</dbReference>
<gene>
    <name evidence="17" type="ORF">EGW08_021356</name>
</gene>
<reference evidence="17 18" key="1">
    <citation type="submission" date="2019-01" db="EMBL/GenBank/DDBJ databases">
        <title>A draft genome assembly of the solar-powered sea slug Elysia chlorotica.</title>
        <authorList>
            <person name="Cai H."/>
            <person name="Li Q."/>
            <person name="Fang X."/>
            <person name="Li J."/>
            <person name="Curtis N.E."/>
            <person name="Altenburger A."/>
            <person name="Shibata T."/>
            <person name="Feng M."/>
            <person name="Maeda T."/>
            <person name="Schwartz J.A."/>
            <person name="Shigenobu S."/>
            <person name="Lundholm N."/>
            <person name="Nishiyama T."/>
            <person name="Yang H."/>
            <person name="Hasebe M."/>
            <person name="Li S."/>
            <person name="Pierce S.K."/>
            <person name="Wang J."/>
        </authorList>
    </citation>
    <scope>NUCLEOTIDE SEQUENCE [LARGE SCALE GENOMIC DNA]</scope>
    <source>
        <strain evidence="17">EC2010</strain>
        <tissue evidence="17">Whole organism of an adult</tissue>
    </source>
</reference>
<dbReference type="GO" id="GO:0016020">
    <property type="term" value="C:membrane"/>
    <property type="evidence" value="ECO:0007669"/>
    <property type="project" value="UniProtKB-SubCell"/>
</dbReference>
<evidence type="ECO:0000256" key="6">
    <source>
        <dbReference type="ARBA" id="ARBA00022801"/>
    </source>
</evidence>
<comment type="similarity">
    <text evidence="2">Belongs to the protein-tyrosine phosphatase family. Non-receptor class myotubularin subfamily.</text>
</comment>
<keyword evidence="9" id="KW-0472">Membrane</keyword>
<feature type="compositionally biased region" description="Polar residues" evidence="14">
    <location>
        <begin position="786"/>
        <end position="799"/>
    </location>
</feature>
<dbReference type="InterPro" id="IPR030564">
    <property type="entry name" value="Myotubularin"/>
</dbReference>
<dbReference type="STRING" id="188477.A0A433SNS7"/>
<feature type="compositionally biased region" description="Polar residues" evidence="14">
    <location>
        <begin position="894"/>
        <end position="907"/>
    </location>
</feature>
<dbReference type="InterPro" id="IPR046978">
    <property type="entry name" value="MTMR4_FYVE"/>
</dbReference>
<evidence type="ECO:0000256" key="9">
    <source>
        <dbReference type="ARBA" id="ARBA00023136"/>
    </source>
</evidence>
<dbReference type="EMBL" id="RQTK01001314">
    <property type="protein sequence ID" value="RUS70884.1"/>
    <property type="molecule type" value="Genomic_DNA"/>
</dbReference>
<evidence type="ECO:0000256" key="7">
    <source>
        <dbReference type="ARBA" id="ARBA00022833"/>
    </source>
</evidence>
<evidence type="ECO:0000256" key="13">
    <source>
        <dbReference type="PROSITE-ProRule" id="PRU00091"/>
    </source>
</evidence>
<accession>A0A433SNS7</accession>
<name>A0A433SNS7_ELYCH</name>
<feature type="region of interest" description="Disordered" evidence="14">
    <location>
        <begin position="351"/>
        <end position="384"/>
    </location>
</feature>
<keyword evidence="5 13" id="KW-0863">Zinc-finger</keyword>
<dbReference type="GO" id="GO:0008270">
    <property type="term" value="F:zinc ion binding"/>
    <property type="evidence" value="ECO:0007669"/>
    <property type="project" value="UniProtKB-KW"/>
</dbReference>
<dbReference type="SMART" id="SM00404">
    <property type="entry name" value="PTPc_motif"/>
    <property type="match status" value="1"/>
</dbReference>
<dbReference type="PROSITE" id="PS50178">
    <property type="entry name" value="ZF_FYVE"/>
    <property type="match status" value="1"/>
</dbReference>
<dbReference type="InterPro" id="IPR013083">
    <property type="entry name" value="Znf_RING/FYVE/PHD"/>
</dbReference>
<comment type="caution">
    <text evidence="17">The sequence shown here is derived from an EMBL/GenBank/DDBJ whole genome shotgun (WGS) entry which is preliminary data.</text>
</comment>
<feature type="compositionally biased region" description="Basic and acidic residues" evidence="14">
    <location>
        <begin position="817"/>
        <end position="828"/>
    </location>
</feature>
<keyword evidence="4" id="KW-0479">Metal-binding</keyword>
<evidence type="ECO:0000256" key="10">
    <source>
        <dbReference type="ARBA" id="ARBA00032571"/>
    </source>
</evidence>
<dbReference type="Pfam" id="PF06602">
    <property type="entry name" value="Myotub-related"/>
    <property type="match status" value="1"/>
</dbReference>
<evidence type="ECO:0000256" key="2">
    <source>
        <dbReference type="ARBA" id="ARBA00007471"/>
    </source>
</evidence>
<dbReference type="Pfam" id="PF01363">
    <property type="entry name" value="FYVE"/>
    <property type="match status" value="1"/>
</dbReference>
<dbReference type="InterPro" id="IPR016130">
    <property type="entry name" value="Tyr_Pase_AS"/>
</dbReference>
<feature type="compositionally biased region" description="Low complexity" evidence="14">
    <location>
        <begin position="1149"/>
        <end position="1173"/>
    </location>
</feature>
<dbReference type="GO" id="GO:0046856">
    <property type="term" value="P:phosphatidylinositol dephosphorylation"/>
    <property type="evidence" value="ECO:0007669"/>
    <property type="project" value="TreeGrafter"/>
</dbReference>
<dbReference type="GO" id="GO:0005737">
    <property type="term" value="C:cytoplasm"/>
    <property type="evidence" value="ECO:0007669"/>
    <property type="project" value="TreeGrafter"/>
</dbReference>
<evidence type="ECO:0000256" key="8">
    <source>
        <dbReference type="ARBA" id="ARBA00023098"/>
    </source>
</evidence>
<feature type="active site" description="Phosphocysteine intermediate" evidence="11">
    <location>
        <position position="514"/>
    </location>
</feature>
<dbReference type="InterPro" id="IPR011011">
    <property type="entry name" value="Znf_FYVE_PHD"/>
</dbReference>
<dbReference type="PROSITE" id="PS00383">
    <property type="entry name" value="TYR_PHOSPHATASE_1"/>
    <property type="match status" value="1"/>
</dbReference>